<dbReference type="Gene3D" id="1.20.58.340">
    <property type="entry name" value="Magnesium transport protein CorA, transmembrane region"/>
    <property type="match status" value="2"/>
</dbReference>
<accession>A0A9D2GUP3</accession>
<dbReference type="InterPro" id="IPR045863">
    <property type="entry name" value="CorA_TM1_TM2"/>
</dbReference>
<keyword evidence="6 8" id="KW-1133">Transmembrane helix</keyword>
<proteinExistence type="inferred from homology"/>
<dbReference type="SUPFAM" id="SSF144083">
    <property type="entry name" value="Magnesium transport protein CorA, transmembrane region"/>
    <property type="match status" value="1"/>
</dbReference>
<sequence>MKKNIFYKSKGAAPGTIIYEGDTPPAATTIKCFKIFSEKVIESEHIDYKDTDDAILWVRVTGLSDSDKVIKALKQFDIDSLTLEDVFETYHNPKYDDTFDYNFIIMRSLNLSPNMQDNQISFIQKENVLITFEEYPCEEFNIVLQRIYKHTNNFYNRKSDYLLYALIDAMIDNYIMLLNSINLSVDNLEDTMAQDVTCPCDTTSLFTLKRQVNFLSRHTRASYDVVNQLLKLSMEHTSEDNISIVPYYEDLFEHTMYLNEAILYCKDSIRSVYDENMSRMQLKSNKFINILTMLSTLMLPPMVIGGIFGMNFEDIPFSSYPHGFAVSVIAMFAVSFLLAWFFKKKDYF</sequence>
<protein>
    <recommendedName>
        <fullName evidence="11">Magnesium transport protein CorA</fullName>
    </recommendedName>
</protein>
<dbReference type="GO" id="GO:0005886">
    <property type="term" value="C:plasma membrane"/>
    <property type="evidence" value="ECO:0007669"/>
    <property type="project" value="UniProtKB-SubCell"/>
</dbReference>
<keyword evidence="5 8" id="KW-0812">Transmembrane</keyword>
<dbReference type="GO" id="GO:0015095">
    <property type="term" value="F:magnesium ion transmembrane transporter activity"/>
    <property type="evidence" value="ECO:0007669"/>
    <property type="project" value="TreeGrafter"/>
</dbReference>
<dbReference type="GO" id="GO:0050897">
    <property type="term" value="F:cobalt ion binding"/>
    <property type="evidence" value="ECO:0007669"/>
    <property type="project" value="TreeGrafter"/>
</dbReference>
<evidence type="ECO:0000256" key="4">
    <source>
        <dbReference type="ARBA" id="ARBA00022475"/>
    </source>
</evidence>
<feature type="transmembrane region" description="Helical" evidence="8">
    <location>
        <begin position="287"/>
        <end position="308"/>
    </location>
</feature>
<dbReference type="PANTHER" id="PTHR46494:SF1">
    <property type="entry name" value="CORA FAMILY METAL ION TRANSPORTER (EUROFUNG)"/>
    <property type="match status" value="1"/>
</dbReference>
<name>A0A9D2GUP3_9BACT</name>
<keyword evidence="4" id="KW-1003">Cell membrane</keyword>
<evidence type="ECO:0000256" key="2">
    <source>
        <dbReference type="ARBA" id="ARBA00009765"/>
    </source>
</evidence>
<evidence type="ECO:0008006" key="11">
    <source>
        <dbReference type="Google" id="ProtNLM"/>
    </source>
</evidence>
<dbReference type="GO" id="GO:0015087">
    <property type="term" value="F:cobalt ion transmembrane transporter activity"/>
    <property type="evidence" value="ECO:0007669"/>
    <property type="project" value="TreeGrafter"/>
</dbReference>
<dbReference type="SUPFAM" id="SSF143865">
    <property type="entry name" value="CorA soluble domain-like"/>
    <property type="match status" value="1"/>
</dbReference>
<evidence type="ECO:0000256" key="5">
    <source>
        <dbReference type="ARBA" id="ARBA00022692"/>
    </source>
</evidence>
<dbReference type="PANTHER" id="PTHR46494">
    <property type="entry name" value="CORA FAMILY METAL ION TRANSPORTER (EUROFUNG)"/>
    <property type="match status" value="1"/>
</dbReference>
<evidence type="ECO:0000313" key="10">
    <source>
        <dbReference type="Proteomes" id="UP000824176"/>
    </source>
</evidence>
<feature type="transmembrane region" description="Helical" evidence="8">
    <location>
        <begin position="320"/>
        <end position="342"/>
    </location>
</feature>
<dbReference type="Proteomes" id="UP000824176">
    <property type="component" value="Unassembled WGS sequence"/>
</dbReference>
<dbReference type="Gene3D" id="3.30.460.20">
    <property type="entry name" value="CorA soluble domain-like"/>
    <property type="match status" value="1"/>
</dbReference>
<reference evidence="9" key="1">
    <citation type="journal article" date="2021" name="PeerJ">
        <title>Extensive microbial diversity within the chicken gut microbiome revealed by metagenomics and culture.</title>
        <authorList>
            <person name="Gilroy R."/>
            <person name="Ravi A."/>
            <person name="Getino M."/>
            <person name="Pursley I."/>
            <person name="Horton D.L."/>
            <person name="Alikhan N.F."/>
            <person name="Baker D."/>
            <person name="Gharbi K."/>
            <person name="Hall N."/>
            <person name="Watson M."/>
            <person name="Adriaenssens E.M."/>
            <person name="Foster-Nyarko E."/>
            <person name="Jarju S."/>
            <person name="Secka A."/>
            <person name="Antonio M."/>
            <person name="Oren A."/>
            <person name="Chaudhuri R.R."/>
            <person name="La Ragione R."/>
            <person name="Hildebrand F."/>
            <person name="Pallen M.J."/>
        </authorList>
    </citation>
    <scope>NUCLEOTIDE SEQUENCE</scope>
    <source>
        <strain evidence="9">ChiW4-1371</strain>
    </source>
</reference>
<comment type="caution">
    <text evidence="9">The sequence shown here is derived from an EMBL/GenBank/DDBJ whole genome shotgun (WGS) entry which is preliminary data.</text>
</comment>
<keyword evidence="7 8" id="KW-0472">Membrane</keyword>
<dbReference type="AlphaFoldDB" id="A0A9D2GUP3"/>
<evidence type="ECO:0000256" key="7">
    <source>
        <dbReference type="ARBA" id="ARBA00023136"/>
    </source>
</evidence>
<reference evidence="9" key="2">
    <citation type="submission" date="2021-04" db="EMBL/GenBank/DDBJ databases">
        <authorList>
            <person name="Gilroy R."/>
        </authorList>
    </citation>
    <scope>NUCLEOTIDE SEQUENCE</scope>
    <source>
        <strain evidence="9">ChiW4-1371</strain>
    </source>
</reference>
<organism evidence="9 10">
    <name type="scientific">Candidatus Mucispirillum faecigallinarum</name>
    <dbReference type="NCBI Taxonomy" id="2838699"/>
    <lineage>
        <taxon>Bacteria</taxon>
        <taxon>Pseudomonadati</taxon>
        <taxon>Deferribacterota</taxon>
        <taxon>Deferribacteres</taxon>
        <taxon>Deferribacterales</taxon>
        <taxon>Mucispirillaceae</taxon>
        <taxon>Mucispirillum</taxon>
    </lineage>
</organism>
<dbReference type="InterPro" id="IPR002523">
    <property type="entry name" value="MgTranspt_CorA/ZnTranspt_ZntB"/>
</dbReference>
<dbReference type="Pfam" id="PF01544">
    <property type="entry name" value="CorA"/>
    <property type="match status" value="1"/>
</dbReference>
<evidence type="ECO:0000256" key="3">
    <source>
        <dbReference type="ARBA" id="ARBA00022448"/>
    </source>
</evidence>
<evidence type="ECO:0000256" key="1">
    <source>
        <dbReference type="ARBA" id="ARBA00004651"/>
    </source>
</evidence>
<evidence type="ECO:0000256" key="8">
    <source>
        <dbReference type="SAM" id="Phobius"/>
    </source>
</evidence>
<dbReference type="GO" id="GO:0000287">
    <property type="term" value="F:magnesium ion binding"/>
    <property type="evidence" value="ECO:0007669"/>
    <property type="project" value="TreeGrafter"/>
</dbReference>
<comment type="similarity">
    <text evidence="2">Belongs to the CorA metal ion transporter (MIT) (TC 1.A.35) family.</text>
</comment>
<dbReference type="EMBL" id="DXAQ01000158">
    <property type="protein sequence ID" value="HIZ90378.1"/>
    <property type="molecule type" value="Genomic_DNA"/>
</dbReference>
<evidence type="ECO:0000256" key="6">
    <source>
        <dbReference type="ARBA" id="ARBA00022989"/>
    </source>
</evidence>
<comment type="subcellular location">
    <subcellularLocation>
        <location evidence="1">Cell membrane</location>
        <topology evidence="1">Multi-pass membrane protein</topology>
    </subcellularLocation>
</comment>
<dbReference type="InterPro" id="IPR045861">
    <property type="entry name" value="CorA_cytoplasmic_dom"/>
</dbReference>
<keyword evidence="3" id="KW-0813">Transport</keyword>
<gene>
    <name evidence="9" type="ORF">H9804_10565</name>
</gene>
<evidence type="ECO:0000313" key="9">
    <source>
        <dbReference type="EMBL" id="HIZ90378.1"/>
    </source>
</evidence>